<evidence type="ECO:0000256" key="4">
    <source>
        <dbReference type="ARBA" id="ARBA00022989"/>
    </source>
</evidence>
<evidence type="ECO:0000313" key="8">
    <source>
        <dbReference type="Proteomes" id="UP000093985"/>
    </source>
</evidence>
<evidence type="ECO:0000256" key="5">
    <source>
        <dbReference type="ARBA" id="ARBA00023136"/>
    </source>
</evidence>
<dbReference type="EMBL" id="LZIN01000094">
    <property type="protein sequence ID" value="OBG01286.1"/>
    <property type="molecule type" value="Genomic_DNA"/>
</dbReference>
<keyword evidence="3 6" id="KW-0812">Transmembrane</keyword>
<evidence type="ECO:0000256" key="6">
    <source>
        <dbReference type="SAM" id="Phobius"/>
    </source>
</evidence>
<dbReference type="PIRSF" id="PIRSF035875">
    <property type="entry name" value="RNase_BN"/>
    <property type="match status" value="1"/>
</dbReference>
<feature type="transmembrane region" description="Helical" evidence="6">
    <location>
        <begin position="195"/>
        <end position="216"/>
    </location>
</feature>
<proteinExistence type="predicted"/>
<dbReference type="Pfam" id="PF03631">
    <property type="entry name" value="Virul_fac_BrkB"/>
    <property type="match status" value="1"/>
</dbReference>
<dbReference type="NCBIfam" id="TIGR00766">
    <property type="entry name" value="inner membrane protein YhjD"/>
    <property type="match status" value="1"/>
</dbReference>
<evidence type="ECO:0000256" key="3">
    <source>
        <dbReference type="ARBA" id="ARBA00022692"/>
    </source>
</evidence>
<name>A0A1A2ECP2_MYCSD</name>
<feature type="transmembrane region" description="Helical" evidence="6">
    <location>
        <begin position="267"/>
        <end position="292"/>
    </location>
</feature>
<sequence length="315" mass="34092">MNKAVTDEAKPAKPGIIDRLRARYGWFDHVVRAQERYDERQGNFFAAGMSYYTIFALFPLAMVGFSVGGFLLSRRPEMLDGIERRIKHLAPGEFGNELVSLMDSAISSRASVGVIGLATAAWVGLTWMEHLREALSEMWETRSEKQGFVSAKLSDLVAMGWAFGAMLLTIALTALAEPKLMRKILRWLGVPDFDLLGAVLRVASVGMAVAVSWLLFTWMIARLPRESVSLASAARAGVIAAVGYELFKQAGSVYLQSVINGPAGAVFGPVLGLLVFAYITVRLILFATAWAATSSDNLPTDRPAGRDGVTGSANG</sequence>
<comment type="subcellular location">
    <subcellularLocation>
        <location evidence="1">Cell membrane</location>
        <topology evidence="1">Multi-pass membrane protein</topology>
    </subcellularLocation>
</comment>
<feature type="transmembrane region" description="Helical" evidence="6">
    <location>
        <begin position="49"/>
        <end position="72"/>
    </location>
</feature>
<evidence type="ECO:0000256" key="1">
    <source>
        <dbReference type="ARBA" id="ARBA00004651"/>
    </source>
</evidence>
<dbReference type="AlphaFoldDB" id="A0A1A2ECP2"/>
<reference evidence="8" key="1">
    <citation type="submission" date="2016-06" db="EMBL/GenBank/DDBJ databases">
        <authorList>
            <person name="Sutton G."/>
            <person name="Brinkac L."/>
            <person name="Sanka R."/>
            <person name="Adams M."/>
            <person name="Lau E."/>
            <person name="Mehaffy C."/>
            <person name="Tameris M."/>
            <person name="Hatherill M."/>
            <person name="Hanekom W."/>
            <person name="Mahomed H."/>
            <person name="Mcshane H."/>
        </authorList>
    </citation>
    <scope>NUCLEOTIDE SEQUENCE [LARGE SCALE GENOMIC DNA]</scope>
    <source>
        <strain evidence="8">852014-51077_SCH5608930-a</strain>
    </source>
</reference>
<dbReference type="Proteomes" id="UP000093985">
    <property type="component" value="Unassembled WGS sequence"/>
</dbReference>
<evidence type="ECO:0000313" key="7">
    <source>
        <dbReference type="EMBL" id="OBG01286.1"/>
    </source>
</evidence>
<dbReference type="GO" id="GO:0005886">
    <property type="term" value="C:plasma membrane"/>
    <property type="evidence" value="ECO:0007669"/>
    <property type="project" value="UniProtKB-SubCell"/>
</dbReference>
<gene>
    <name evidence="7" type="ORF">A5771_16885</name>
</gene>
<dbReference type="PANTHER" id="PTHR30213">
    <property type="entry name" value="INNER MEMBRANE PROTEIN YHJD"/>
    <property type="match status" value="1"/>
</dbReference>
<accession>A0A1A2ECP2</accession>
<feature type="transmembrane region" description="Helical" evidence="6">
    <location>
        <begin position="156"/>
        <end position="175"/>
    </location>
</feature>
<organism evidence="7 8">
    <name type="scientific">Mycolicibacter sinensis (strain JDM601)</name>
    <name type="common">Mycobacterium sinense</name>
    <dbReference type="NCBI Taxonomy" id="875328"/>
    <lineage>
        <taxon>Bacteria</taxon>
        <taxon>Bacillati</taxon>
        <taxon>Actinomycetota</taxon>
        <taxon>Actinomycetes</taxon>
        <taxon>Mycobacteriales</taxon>
        <taxon>Mycobacteriaceae</taxon>
        <taxon>Mycolicibacter</taxon>
    </lineage>
</organism>
<protein>
    <submittedName>
        <fullName evidence="7">Inner membrane protein YhjD</fullName>
    </submittedName>
</protein>
<dbReference type="RefSeq" id="WP_064856688.1">
    <property type="nucleotide sequence ID" value="NZ_LZIM01000057.1"/>
</dbReference>
<comment type="caution">
    <text evidence="7">The sequence shown here is derived from an EMBL/GenBank/DDBJ whole genome shotgun (WGS) entry which is preliminary data.</text>
</comment>
<dbReference type="OrthoDB" id="4127374at2"/>
<keyword evidence="5 6" id="KW-0472">Membrane</keyword>
<dbReference type="PANTHER" id="PTHR30213:SF1">
    <property type="entry name" value="INNER MEMBRANE PROTEIN YHJD"/>
    <property type="match status" value="1"/>
</dbReference>
<dbReference type="InterPro" id="IPR017039">
    <property type="entry name" value="Virul_fac_BrkB"/>
</dbReference>
<evidence type="ECO:0000256" key="2">
    <source>
        <dbReference type="ARBA" id="ARBA00022475"/>
    </source>
</evidence>
<keyword evidence="2" id="KW-1003">Cell membrane</keyword>
<dbReference type="InterPro" id="IPR005274">
    <property type="entry name" value="IM_pro_YhjD"/>
</dbReference>
<keyword evidence="4 6" id="KW-1133">Transmembrane helix</keyword>